<organism evidence="3 4">
    <name type="scientific">Sporothrix bragantina</name>
    <dbReference type="NCBI Taxonomy" id="671064"/>
    <lineage>
        <taxon>Eukaryota</taxon>
        <taxon>Fungi</taxon>
        <taxon>Dikarya</taxon>
        <taxon>Ascomycota</taxon>
        <taxon>Pezizomycotina</taxon>
        <taxon>Sordariomycetes</taxon>
        <taxon>Sordariomycetidae</taxon>
        <taxon>Ophiostomatales</taxon>
        <taxon>Ophiostomataceae</taxon>
        <taxon>Sporothrix</taxon>
    </lineage>
</organism>
<feature type="domain" description="A-kinase anchor protein 7-like phosphoesterase" evidence="2">
    <location>
        <begin position="13"/>
        <end position="262"/>
    </location>
</feature>
<feature type="region of interest" description="Disordered" evidence="1">
    <location>
        <begin position="46"/>
        <end position="76"/>
    </location>
</feature>
<dbReference type="PANTHER" id="PTHR13360:SF1">
    <property type="entry name" value="ACTIVATING SIGNAL COINTEGRATOR 1 COMPLEX SUBUNIT 1"/>
    <property type="match status" value="1"/>
</dbReference>
<gene>
    <name evidence="3" type="ORF">SBRCBS47491_006647</name>
</gene>
<feature type="region of interest" description="Disordered" evidence="1">
    <location>
        <begin position="199"/>
        <end position="224"/>
    </location>
</feature>
<accession>A0ABP0C7Z6</accession>
<dbReference type="EMBL" id="CAWUHC010000067">
    <property type="protein sequence ID" value="CAK7227671.1"/>
    <property type="molecule type" value="Genomic_DNA"/>
</dbReference>
<dbReference type="InterPro" id="IPR009097">
    <property type="entry name" value="Cyclic_Pdiesterase"/>
</dbReference>
<dbReference type="InterPro" id="IPR019510">
    <property type="entry name" value="AKAP7-like_phosphoesterase"/>
</dbReference>
<comment type="caution">
    <text evidence="3">The sequence shown here is derived from an EMBL/GenBank/DDBJ whole genome shotgun (WGS) entry which is preliminary data.</text>
</comment>
<evidence type="ECO:0000256" key="1">
    <source>
        <dbReference type="SAM" id="MobiDB-lite"/>
    </source>
</evidence>
<evidence type="ECO:0000313" key="3">
    <source>
        <dbReference type="EMBL" id="CAK7227671.1"/>
    </source>
</evidence>
<keyword evidence="4" id="KW-1185">Reference proteome</keyword>
<dbReference type="PANTHER" id="PTHR13360">
    <property type="entry name" value="ACTIVATING SIGNAL COINTEGRATOR 1 COMPLEX SUBUNIT 1"/>
    <property type="match status" value="1"/>
</dbReference>
<feature type="compositionally biased region" description="Low complexity" evidence="1">
    <location>
        <begin position="46"/>
        <end position="65"/>
    </location>
</feature>
<evidence type="ECO:0000259" key="2">
    <source>
        <dbReference type="Pfam" id="PF10469"/>
    </source>
</evidence>
<dbReference type="Gene3D" id="3.90.1140.10">
    <property type="entry name" value="Cyclic phosphodiesterase"/>
    <property type="match status" value="1"/>
</dbReference>
<feature type="compositionally biased region" description="Gly residues" evidence="1">
    <location>
        <begin position="203"/>
        <end position="224"/>
    </location>
</feature>
<dbReference type="Pfam" id="PF10469">
    <property type="entry name" value="AKAP7_NLS"/>
    <property type="match status" value="1"/>
</dbReference>
<proteinExistence type="predicted"/>
<dbReference type="InterPro" id="IPR009210">
    <property type="entry name" value="ASCC1"/>
</dbReference>
<dbReference type="SUPFAM" id="SSF55144">
    <property type="entry name" value="LigT-like"/>
    <property type="match status" value="1"/>
</dbReference>
<sequence length="283" mass="29796">MPPPKPPPRPQLTHFLCIPLATMASRPQLADSLATFHADVSALSVSMTSGGSGGPSSANNSNATTRRGQLPPSALRPVGTLHLTLGVLSLGDNDRLQQAVQRLQSLAKDDGGDDTVAKPEDKPISMALRGLHAMQPPARATVLYASPVDESTGQLAAAGGPLLALCERVRAAFADLIVPDERPLLLHATIVNTVYAKERRGGGRGGRGGRGGGNRGGRGGHGGGAKLTFDAREIIERYDDFVWMERMPVRTVALCRMGAQTTEVDDDGNVADAEYPVEVDIKI</sequence>
<reference evidence="3 4" key="1">
    <citation type="submission" date="2024-01" db="EMBL/GenBank/DDBJ databases">
        <authorList>
            <person name="Allen C."/>
            <person name="Tagirdzhanova G."/>
        </authorList>
    </citation>
    <scope>NUCLEOTIDE SEQUENCE [LARGE SCALE GENOMIC DNA]</scope>
</reference>
<protein>
    <recommendedName>
        <fullName evidence="2">A-kinase anchor protein 7-like phosphoesterase domain-containing protein</fullName>
    </recommendedName>
</protein>
<name>A0ABP0C7Z6_9PEZI</name>
<dbReference type="Proteomes" id="UP001642406">
    <property type="component" value="Unassembled WGS sequence"/>
</dbReference>
<evidence type="ECO:0000313" key="4">
    <source>
        <dbReference type="Proteomes" id="UP001642406"/>
    </source>
</evidence>